<accession>A0A543D381</accession>
<comment type="caution">
    <text evidence="4">The sequence shown here is derived from an EMBL/GenBank/DDBJ whole genome shotgun (WGS) entry which is preliminary data.</text>
</comment>
<organism evidence="4 5">
    <name type="scientific">Pseudonocardia kunmingensis</name>
    <dbReference type="NCBI Taxonomy" id="630975"/>
    <lineage>
        <taxon>Bacteria</taxon>
        <taxon>Bacillati</taxon>
        <taxon>Actinomycetota</taxon>
        <taxon>Actinomycetes</taxon>
        <taxon>Pseudonocardiales</taxon>
        <taxon>Pseudonocardiaceae</taxon>
        <taxon>Pseudonocardia</taxon>
    </lineage>
</organism>
<keyword evidence="5" id="KW-1185">Reference proteome</keyword>
<feature type="domain" description="MEDS" evidence="3">
    <location>
        <begin position="16"/>
        <end position="169"/>
    </location>
</feature>
<proteinExistence type="predicted"/>
<evidence type="ECO:0000313" key="5">
    <source>
        <dbReference type="Proteomes" id="UP000315677"/>
    </source>
</evidence>
<dbReference type="SUPFAM" id="SSF55874">
    <property type="entry name" value="ATPase domain of HSP90 chaperone/DNA topoisomerase II/histidine kinase"/>
    <property type="match status" value="1"/>
</dbReference>
<dbReference type="AlphaFoldDB" id="A0A543D381"/>
<evidence type="ECO:0000256" key="1">
    <source>
        <dbReference type="ARBA" id="ARBA00022527"/>
    </source>
</evidence>
<evidence type="ECO:0000259" key="3">
    <source>
        <dbReference type="Pfam" id="PF14417"/>
    </source>
</evidence>
<dbReference type="PANTHER" id="PTHR35526">
    <property type="entry name" value="ANTI-SIGMA-F FACTOR RSBW-RELATED"/>
    <property type="match status" value="1"/>
</dbReference>
<dbReference type="InterPro" id="IPR025847">
    <property type="entry name" value="MEDS_domain"/>
</dbReference>
<dbReference type="InterPro" id="IPR050267">
    <property type="entry name" value="Anti-sigma-factor_SerPK"/>
</dbReference>
<protein>
    <submittedName>
        <fullName evidence="4">Anti-sigma regulatory factor (Ser/Thr protein kinase)</fullName>
    </submittedName>
</protein>
<dbReference type="PANTHER" id="PTHR35526:SF3">
    <property type="entry name" value="ANTI-SIGMA-F FACTOR RSBW"/>
    <property type="match status" value="1"/>
</dbReference>
<dbReference type="InterPro" id="IPR036890">
    <property type="entry name" value="HATPase_C_sf"/>
</dbReference>
<keyword evidence="1" id="KW-0723">Serine/threonine-protein kinase</keyword>
<dbReference type="OrthoDB" id="4088450at2"/>
<evidence type="ECO:0000313" key="4">
    <source>
        <dbReference type="EMBL" id="TQM03791.1"/>
    </source>
</evidence>
<keyword evidence="1" id="KW-0418">Kinase</keyword>
<dbReference type="CDD" id="cd16936">
    <property type="entry name" value="HATPase_RsbW-like"/>
    <property type="match status" value="1"/>
</dbReference>
<evidence type="ECO:0000259" key="2">
    <source>
        <dbReference type="Pfam" id="PF13581"/>
    </source>
</evidence>
<dbReference type="Proteomes" id="UP000315677">
    <property type="component" value="Unassembled WGS sequence"/>
</dbReference>
<reference evidence="4 5" key="1">
    <citation type="submission" date="2019-06" db="EMBL/GenBank/DDBJ databases">
        <title>Sequencing the genomes of 1000 actinobacteria strains.</title>
        <authorList>
            <person name="Klenk H.-P."/>
        </authorList>
    </citation>
    <scope>NUCLEOTIDE SEQUENCE [LARGE SCALE GENOMIC DNA]</scope>
    <source>
        <strain evidence="4 5">DSM 45301</strain>
    </source>
</reference>
<name>A0A543D381_9PSEU</name>
<dbReference type="Pfam" id="PF14417">
    <property type="entry name" value="MEDS"/>
    <property type="match status" value="1"/>
</dbReference>
<sequence length="326" mass="34873">MKVETTRSAAAVRLEHAVAFRARGADPAGQLGPLAAAALDRGERIAVALAPATLDALRAHLEGHRDDNRDAPAPLIPLTAADDPEHVSAQTTATRWALELRALTAAGVGPVTVLAEHLDHLDGADGGFWTELDAALNVALADLPVRLTCSYPELPLHQEVLDGARRNHPLLLADGRLHRNPAHRDPRAVLTDRPAPAPPLLGPPDVHLPFSAWRLHEVRAAVERAMAGSGCPRERIEDVVLAVNEVATNAVEHGTPDAQLSLWTGARGLLCEIDDAGVLRDPLPGLQAPHPSDPRGRGVWIARQLCDTLHVWTDGRGTHVRMRATP</sequence>
<dbReference type="Pfam" id="PF13581">
    <property type="entry name" value="HATPase_c_2"/>
    <property type="match status" value="1"/>
</dbReference>
<dbReference type="Gene3D" id="3.30.565.10">
    <property type="entry name" value="Histidine kinase-like ATPase, C-terminal domain"/>
    <property type="match status" value="1"/>
</dbReference>
<dbReference type="GO" id="GO:0004674">
    <property type="term" value="F:protein serine/threonine kinase activity"/>
    <property type="evidence" value="ECO:0007669"/>
    <property type="project" value="UniProtKB-KW"/>
</dbReference>
<dbReference type="RefSeq" id="WP_142060696.1">
    <property type="nucleotide sequence ID" value="NZ_VFPA01000005.1"/>
</dbReference>
<dbReference type="EMBL" id="VFPA01000005">
    <property type="protein sequence ID" value="TQM03791.1"/>
    <property type="molecule type" value="Genomic_DNA"/>
</dbReference>
<keyword evidence="1" id="KW-0808">Transferase</keyword>
<gene>
    <name evidence="4" type="ORF">FB558_6816</name>
</gene>
<feature type="domain" description="Histidine kinase/HSP90-like ATPase" evidence="2">
    <location>
        <begin position="214"/>
        <end position="323"/>
    </location>
</feature>
<dbReference type="InterPro" id="IPR003594">
    <property type="entry name" value="HATPase_dom"/>
</dbReference>